<dbReference type="EMBL" id="JANBPW010000562">
    <property type="protein sequence ID" value="KAJ1949047.1"/>
    <property type="molecule type" value="Genomic_DNA"/>
</dbReference>
<keyword evidence="1" id="KW-0378">Hydrolase</keyword>
<dbReference type="EC" id="3.2.1.73" evidence="1"/>
<keyword evidence="1" id="KW-0326">Glycosidase</keyword>
<protein>
    <submittedName>
        <fullName evidence="1">Transglycosylase</fullName>
        <ecNumber evidence="1">3.2.1.73</ecNumber>
    </submittedName>
</protein>
<dbReference type="Proteomes" id="UP001150603">
    <property type="component" value="Unassembled WGS sequence"/>
</dbReference>
<organism evidence="1 2">
    <name type="scientific">Linderina macrospora</name>
    <dbReference type="NCBI Taxonomy" id="4868"/>
    <lineage>
        <taxon>Eukaryota</taxon>
        <taxon>Fungi</taxon>
        <taxon>Fungi incertae sedis</taxon>
        <taxon>Zoopagomycota</taxon>
        <taxon>Kickxellomycotina</taxon>
        <taxon>Kickxellomycetes</taxon>
        <taxon>Kickxellales</taxon>
        <taxon>Kickxellaceae</taxon>
        <taxon>Linderina</taxon>
    </lineage>
</organism>
<proteinExistence type="predicted"/>
<name>A0ACC1JEL1_9FUNG</name>
<reference evidence="1" key="1">
    <citation type="submission" date="2022-07" db="EMBL/GenBank/DDBJ databases">
        <title>Phylogenomic reconstructions and comparative analyses of Kickxellomycotina fungi.</title>
        <authorList>
            <person name="Reynolds N.K."/>
            <person name="Stajich J.E."/>
            <person name="Barry K."/>
            <person name="Grigoriev I.V."/>
            <person name="Crous P."/>
            <person name="Smith M.E."/>
        </authorList>
    </citation>
    <scope>NUCLEOTIDE SEQUENCE</scope>
    <source>
        <strain evidence="1">NRRL 5244</strain>
    </source>
</reference>
<gene>
    <name evidence="1" type="primary">CRH1</name>
    <name evidence="1" type="ORF">FBU59_001320</name>
</gene>
<evidence type="ECO:0000313" key="2">
    <source>
        <dbReference type="Proteomes" id="UP001150603"/>
    </source>
</evidence>
<accession>A0ACC1JEL1</accession>
<sequence>MRLLTALCLHGLLVATVEAASFGQCLNNIFFGMDNDHNGFMAPQRYGLSKFANLRFQELVPRADVDDGDALETVIAAGSGMINLSSLLAGGAGGNNGGGGSASSAHSTSTATSAKPSQTTATTTKSKESSKTTSSASAASTNTTEQPDASQIGINWSASASTEPNTRYTCTSQFIDFSDPDSMKYFNYEWCPQNAYQTGDTVTWRLTQECGTTMVYPWDFHYGRIEGQIRIGAGSGVVTTMLLMGPAPADEIDFEWVGKNVHNVQTTFYVQSQRVVPMSEAFEVTGGSSSDLSKSFHNYTIELTKDRVSWYIDGKLCRYRDKSTGLFPSEANRMRMGIWDGTQTSGWAGPIDWNGAPFTAEIRSFNFTPYC</sequence>
<keyword evidence="2" id="KW-1185">Reference proteome</keyword>
<evidence type="ECO:0000313" key="1">
    <source>
        <dbReference type="EMBL" id="KAJ1949047.1"/>
    </source>
</evidence>
<comment type="caution">
    <text evidence="1">The sequence shown here is derived from an EMBL/GenBank/DDBJ whole genome shotgun (WGS) entry which is preliminary data.</text>
</comment>